<evidence type="ECO:0000313" key="3">
    <source>
        <dbReference type="EMBL" id="KAG7174945.1"/>
    </source>
</evidence>
<accession>A0A8J5TIC3</accession>
<evidence type="ECO:0000259" key="1">
    <source>
        <dbReference type="Pfam" id="PF16044"/>
    </source>
</evidence>
<dbReference type="EMBL" id="JAHLQT010006356">
    <property type="protein sequence ID" value="KAG7174945.1"/>
    <property type="molecule type" value="Genomic_DNA"/>
</dbReference>
<dbReference type="Proteomes" id="UP000747542">
    <property type="component" value="Unassembled WGS sequence"/>
</dbReference>
<dbReference type="InterPro" id="IPR032016">
    <property type="entry name" value="MKRN2OS-like"/>
</dbReference>
<dbReference type="InterPro" id="IPR053922">
    <property type="entry name" value="MKRN2OS-like_N"/>
</dbReference>
<dbReference type="AlphaFoldDB" id="A0A8J5TIC3"/>
<feature type="domain" description="MKRN2 opposite strand protein-like N-terminal" evidence="2">
    <location>
        <begin position="54"/>
        <end position="82"/>
    </location>
</feature>
<dbReference type="Pfam" id="PF16044">
    <property type="entry name" value="DUF4796_C"/>
    <property type="match status" value="1"/>
</dbReference>
<evidence type="ECO:0000259" key="2">
    <source>
        <dbReference type="Pfam" id="PF22795"/>
    </source>
</evidence>
<dbReference type="PANTHER" id="PTHR33963">
    <property type="entry name" value="MKRN2 OPPOSITE STRAND PROTEIN"/>
    <property type="match status" value="1"/>
</dbReference>
<comment type="caution">
    <text evidence="3">The sequence shown here is derived from an EMBL/GenBank/DDBJ whole genome shotgun (WGS) entry which is preliminary data.</text>
</comment>
<keyword evidence="4" id="KW-1185">Reference proteome</keyword>
<evidence type="ECO:0000313" key="4">
    <source>
        <dbReference type="Proteomes" id="UP000747542"/>
    </source>
</evidence>
<gene>
    <name evidence="3" type="primary">MKRN2OS-L</name>
    <name evidence="3" type="ORF">Hamer_G015147</name>
</gene>
<dbReference type="PANTHER" id="PTHR33963:SF2">
    <property type="entry name" value="MKRN2 OPPOSITE STRAND PROTEIN"/>
    <property type="match status" value="1"/>
</dbReference>
<sequence length="264" mass="29632">MSSDNVEGRGDPVISERLVTWGLVEVDWGHFGIILETGVNWRSERDRVKMNLDPGIICYQHCEGRLFGFSLPSTCYVCDADLTTEPLNTPPFRVPYPFVRASQAPCTLVIKPSRGDFLHDYRSSSDLHIGVTDSEGCVLEYDSEGLHSDYTSAWTQTLSVPIITDATTNTVDPVWQEYWDFTLHTLARESTWSMERYSASSFNCYSFVLEFLQALGPPGLNVKNLTKTSLCAQLLVPHTSAAARYISLYRRLLTEKVVAVNKSS</sequence>
<feature type="domain" description="MKRN2 opposite strand protein-like C-terminal" evidence="1">
    <location>
        <begin position="91"/>
        <end position="252"/>
    </location>
</feature>
<dbReference type="Pfam" id="PF22795">
    <property type="entry name" value="DUF4796_N"/>
    <property type="match status" value="1"/>
</dbReference>
<protein>
    <submittedName>
        <fullName evidence="3">MKRN2 opposite strand protein-like</fullName>
    </submittedName>
</protein>
<dbReference type="InterPro" id="IPR053921">
    <property type="entry name" value="MKRN2OS-like_C"/>
</dbReference>
<proteinExistence type="predicted"/>
<reference evidence="3" key="1">
    <citation type="journal article" date="2021" name="Sci. Adv.">
        <title>The American lobster genome reveals insights on longevity, neural, and immune adaptations.</title>
        <authorList>
            <person name="Polinski J.M."/>
            <person name="Zimin A.V."/>
            <person name="Clark K.F."/>
            <person name="Kohn A.B."/>
            <person name="Sadowski N."/>
            <person name="Timp W."/>
            <person name="Ptitsyn A."/>
            <person name="Khanna P."/>
            <person name="Romanova D.Y."/>
            <person name="Williams P."/>
            <person name="Greenwood S.J."/>
            <person name="Moroz L.L."/>
            <person name="Walt D.R."/>
            <person name="Bodnar A.G."/>
        </authorList>
    </citation>
    <scope>NUCLEOTIDE SEQUENCE</scope>
    <source>
        <strain evidence="3">GMGI-L3</strain>
    </source>
</reference>
<name>A0A8J5TIC3_HOMAM</name>
<organism evidence="3 4">
    <name type="scientific">Homarus americanus</name>
    <name type="common">American lobster</name>
    <dbReference type="NCBI Taxonomy" id="6706"/>
    <lineage>
        <taxon>Eukaryota</taxon>
        <taxon>Metazoa</taxon>
        <taxon>Ecdysozoa</taxon>
        <taxon>Arthropoda</taxon>
        <taxon>Crustacea</taxon>
        <taxon>Multicrustacea</taxon>
        <taxon>Malacostraca</taxon>
        <taxon>Eumalacostraca</taxon>
        <taxon>Eucarida</taxon>
        <taxon>Decapoda</taxon>
        <taxon>Pleocyemata</taxon>
        <taxon>Astacidea</taxon>
        <taxon>Nephropoidea</taxon>
        <taxon>Nephropidae</taxon>
        <taxon>Homarus</taxon>
    </lineage>
</organism>